<comment type="subcellular location">
    <subcellularLocation>
        <location evidence="1">Nucleus</location>
    </subcellularLocation>
</comment>
<feature type="domain" description="Zn(2)-C6 fungal-type" evidence="6">
    <location>
        <begin position="12"/>
        <end position="42"/>
    </location>
</feature>
<accession>A0ABR4LNP1</accession>
<name>A0ABR4LNP1_9EURO</name>
<dbReference type="EMBL" id="JBFXLQ010000027">
    <property type="protein sequence ID" value="KAL2866148.1"/>
    <property type="molecule type" value="Genomic_DNA"/>
</dbReference>
<evidence type="ECO:0000256" key="3">
    <source>
        <dbReference type="ARBA" id="ARBA00023125"/>
    </source>
</evidence>
<sequence length="493" mass="54740">MQRKTGKRSFTGCDQCKRRHQKCDEAKPTCTRCISTGARCSYSYKLSWGGREFDKSCFGICLQKNKVSKIRTGTGSFIYAATRDRRSPYSSEFSMPGALNSEFVGTLSNMTPTHRSLLEFFLCETSRIISCHQGVWDNLCRTMIPMAMEYPYLMSAVLALSGNYYISSGASSSHTDATLTAQLRNSSIAGLRSAFNASTPVTEAVLATAMLLCLSDIHSGIDATSSWRIHFQGAQAIMATLGHSAAILESENQDSSWRLLAQMYTSIELIASLTVKGLPNGQRSKLAGDGNFIDEYFGISMELLDTLYAIGAAASERRRIDRDADRLTMQSYKDLLQQADSLEQTVRSMMAWSPLASTPFHPCMENRLSPEEKQQYLLCNEAYQHTALINIHRRIRSLPGSRDILASAQRILDIAGQMEPTSGLSPWLLMATPLFTAGSEASLSDRDRTRSLLGKLHDTIRITNYQSLLALLEIYWEKSDEGCVQNIESILGM</sequence>
<comment type="caution">
    <text evidence="7">The sequence shown here is derived from an EMBL/GenBank/DDBJ whole genome shotgun (WGS) entry which is preliminary data.</text>
</comment>
<dbReference type="InterPro" id="IPR036864">
    <property type="entry name" value="Zn2-C6_fun-type_DNA-bd_sf"/>
</dbReference>
<dbReference type="PROSITE" id="PS00463">
    <property type="entry name" value="ZN2_CY6_FUNGAL_1"/>
    <property type="match status" value="1"/>
</dbReference>
<dbReference type="RefSeq" id="XP_070885127.1">
    <property type="nucleotide sequence ID" value="XM_071029413.1"/>
</dbReference>
<dbReference type="Proteomes" id="UP001610432">
    <property type="component" value="Unassembled WGS sequence"/>
</dbReference>
<keyword evidence="2" id="KW-0805">Transcription regulation</keyword>
<dbReference type="PROSITE" id="PS50048">
    <property type="entry name" value="ZN2_CY6_FUNGAL_2"/>
    <property type="match status" value="1"/>
</dbReference>
<dbReference type="CDD" id="cd00067">
    <property type="entry name" value="GAL4"/>
    <property type="match status" value="1"/>
</dbReference>
<dbReference type="InterPro" id="IPR001138">
    <property type="entry name" value="Zn2Cys6_DnaBD"/>
</dbReference>
<evidence type="ECO:0000313" key="8">
    <source>
        <dbReference type="Proteomes" id="UP001610432"/>
    </source>
</evidence>
<dbReference type="Pfam" id="PF11951">
    <property type="entry name" value="Fungal_trans_2"/>
    <property type="match status" value="1"/>
</dbReference>
<proteinExistence type="predicted"/>
<dbReference type="SUPFAM" id="SSF57701">
    <property type="entry name" value="Zn2/Cys6 DNA-binding domain"/>
    <property type="match status" value="1"/>
</dbReference>
<evidence type="ECO:0000256" key="4">
    <source>
        <dbReference type="ARBA" id="ARBA00023163"/>
    </source>
</evidence>
<organism evidence="7 8">
    <name type="scientific">Aspergillus lucknowensis</name>
    <dbReference type="NCBI Taxonomy" id="176173"/>
    <lineage>
        <taxon>Eukaryota</taxon>
        <taxon>Fungi</taxon>
        <taxon>Dikarya</taxon>
        <taxon>Ascomycota</taxon>
        <taxon>Pezizomycotina</taxon>
        <taxon>Eurotiomycetes</taxon>
        <taxon>Eurotiomycetidae</taxon>
        <taxon>Eurotiales</taxon>
        <taxon>Aspergillaceae</taxon>
        <taxon>Aspergillus</taxon>
        <taxon>Aspergillus subgen. Nidulantes</taxon>
    </lineage>
</organism>
<evidence type="ECO:0000256" key="5">
    <source>
        <dbReference type="ARBA" id="ARBA00023242"/>
    </source>
</evidence>
<evidence type="ECO:0000256" key="2">
    <source>
        <dbReference type="ARBA" id="ARBA00023015"/>
    </source>
</evidence>
<dbReference type="GeneID" id="98144485"/>
<keyword evidence="8" id="KW-1185">Reference proteome</keyword>
<dbReference type="Gene3D" id="4.10.240.10">
    <property type="entry name" value="Zn(2)-C6 fungal-type DNA-binding domain"/>
    <property type="match status" value="1"/>
</dbReference>
<evidence type="ECO:0000259" key="6">
    <source>
        <dbReference type="PROSITE" id="PS50048"/>
    </source>
</evidence>
<dbReference type="Pfam" id="PF00172">
    <property type="entry name" value="Zn_clus"/>
    <property type="match status" value="1"/>
</dbReference>
<keyword evidence="4" id="KW-0804">Transcription</keyword>
<reference evidence="7 8" key="1">
    <citation type="submission" date="2024-07" db="EMBL/GenBank/DDBJ databases">
        <title>Section-level genome sequencing and comparative genomics of Aspergillus sections Usti and Cavernicolus.</title>
        <authorList>
            <consortium name="Lawrence Berkeley National Laboratory"/>
            <person name="Nybo J.L."/>
            <person name="Vesth T.C."/>
            <person name="Theobald S."/>
            <person name="Frisvad J.C."/>
            <person name="Larsen T.O."/>
            <person name="Kjaerboelling I."/>
            <person name="Rothschild-Mancinelli K."/>
            <person name="Lyhne E.K."/>
            <person name="Kogle M.E."/>
            <person name="Barry K."/>
            <person name="Clum A."/>
            <person name="Na H."/>
            <person name="Ledsgaard L."/>
            <person name="Lin J."/>
            <person name="Lipzen A."/>
            <person name="Kuo A."/>
            <person name="Riley R."/>
            <person name="Mondo S."/>
            <person name="Labutti K."/>
            <person name="Haridas S."/>
            <person name="Pangalinan J."/>
            <person name="Salamov A.A."/>
            <person name="Simmons B.A."/>
            <person name="Magnuson J.K."/>
            <person name="Chen J."/>
            <person name="Drula E."/>
            <person name="Henrissat B."/>
            <person name="Wiebenga A."/>
            <person name="Lubbers R.J."/>
            <person name="Gomes A.C."/>
            <person name="Macurrencykelacurrency M.R."/>
            <person name="Stajich J."/>
            <person name="Grigoriev I.V."/>
            <person name="Mortensen U.H."/>
            <person name="De Vries R.P."/>
            <person name="Baker S.E."/>
            <person name="Andersen M.R."/>
        </authorList>
    </citation>
    <scope>NUCLEOTIDE SEQUENCE [LARGE SCALE GENOMIC DNA]</scope>
    <source>
        <strain evidence="7 8">CBS 449.75</strain>
    </source>
</reference>
<evidence type="ECO:0000256" key="1">
    <source>
        <dbReference type="ARBA" id="ARBA00004123"/>
    </source>
</evidence>
<keyword evidence="5" id="KW-0539">Nucleus</keyword>
<gene>
    <name evidence="7" type="ORF">BJX67DRAFT_356682</name>
</gene>
<protein>
    <submittedName>
        <fullName evidence="7">Fungal-specific transcription factor domain-containing protein</fullName>
    </submittedName>
</protein>
<dbReference type="PANTHER" id="PTHR37534">
    <property type="entry name" value="TRANSCRIPTIONAL ACTIVATOR PROTEIN UGA3"/>
    <property type="match status" value="1"/>
</dbReference>
<keyword evidence="3" id="KW-0238">DNA-binding</keyword>
<evidence type="ECO:0000313" key="7">
    <source>
        <dbReference type="EMBL" id="KAL2866148.1"/>
    </source>
</evidence>
<dbReference type="PANTHER" id="PTHR37534:SF15">
    <property type="entry name" value="ZN(II)2CYS6 TRANSCRIPTION FACTOR (EUROFUNG)"/>
    <property type="match status" value="1"/>
</dbReference>
<dbReference type="InterPro" id="IPR021858">
    <property type="entry name" value="Fun_TF"/>
</dbReference>
<dbReference type="SMART" id="SM00066">
    <property type="entry name" value="GAL4"/>
    <property type="match status" value="1"/>
</dbReference>